<dbReference type="RefSeq" id="WP_115694078.1">
    <property type="nucleotide sequence ID" value="NZ_CP031417.1"/>
</dbReference>
<dbReference type="Proteomes" id="UP000254889">
    <property type="component" value="Chromosome"/>
</dbReference>
<dbReference type="KEGG" id="ptaw:DW352_26130"/>
<evidence type="ECO:0008006" key="3">
    <source>
        <dbReference type="Google" id="ProtNLM"/>
    </source>
</evidence>
<dbReference type="EMBL" id="CP031417">
    <property type="protein sequence ID" value="AXK83699.1"/>
    <property type="molecule type" value="Genomic_DNA"/>
</dbReference>
<keyword evidence="2" id="KW-1185">Reference proteome</keyword>
<evidence type="ECO:0000313" key="1">
    <source>
        <dbReference type="EMBL" id="AXK83699.1"/>
    </source>
</evidence>
<reference evidence="1 2" key="1">
    <citation type="submission" date="2018-07" db="EMBL/GenBank/DDBJ databases">
        <authorList>
            <person name="Quirk P.G."/>
            <person name="Krulwich T.A."/>
        </authorList>
    </citation>
    <scope>NUCLEOTIDE SEQUENCE [LARGE SCALE GENOMIC DNA]</scope>
    <source>
        <strain evidence="1 2">CC-BB4</strain>
    </source>
</reference>
<dbReference type="AlphaFoldDB" id="A0A346A3F2"/>
<organism evidence="1 2">
    <name type="scientific">Pseudolabrys taiwanensis</name>
    <dbReference type="NCBI Taxonomy" id="331696"/>
    <lineage>
        <taxon>Bacteria</taxon>
        <taxon>Pseudomonadati</taxon>
        <taxon>Pseudomonadota</taxon>
        <taxon>Alphaproteobacteria</taxon>
        <taxon>Hyphomicrobiales</taxon>
        <taxon>Xanthobacteraceae</taxon>
        <taxon>Pseudolabrys</taxon>
    </lineage>
</organism>
<sequence>MTRPAYRKSLRALLTPAEHRLFARLDTPQKIQSFLDKTPINFGEYGDTAMSPRRMLKMKMAHCTEGAFFAAAVLAFHGKETWLMDIQSLPSDHDHVITLFKERGLWGAISKTNHAILRWRDPIYKSWRELAMSYAHEYCLPGGKKSMMAYSRPFSLARYKPERWLIVEEDLDWLLLDLDLSPHVPVAPPAAMRKRMRSTKVELLSQEVVEWPDPRKKRSKSKTRQ</sequence>
<name>A0A346A3F2_9HYPH</name>
<proteinExistence type="predicted"/>
<accession>A0A346A3F2</accession>
<protein>
    <recommendedName>
        <fullName evidence="3">Transglutaminase-like domain-containing protein</fullName>
    </recommendedName>
</protein>
<dbReference type="OrthoDB" id="7345433at2"/>
<gene>
    <name evidence="1" type="ORF">DW352_26130</name>
</gene>
<evidence type="ECO:0000313" key="2">
    <source>
        <dbReference type="Proteomes" id="UP000254889"/>
    </source>
</evidence>